<organism evidence="2 3">
    <name type="scientific">Marinobacterium nitratireducens</name>
    <dbReference type="NCBI Taxonomy" id="518897"/>
    <lineage>
        <taxon>Bacteria</taxon>
        <taxon>Pseudomonadati</taxon>
        <taxon>Pseudomonadota</taxon>
        <taxon>Gammaproteobacteria</taxon>
        <taxon>Oceanospirillales</taxon>
        <taxon>Oceanospirillaceae</taxon>
        <taxon>Marinobacterium</taxon>
    </lineage>
</organism>
<evidence type="ECO:0000259" key="1">
    <source>
        <dbReference type="PROSITE" id="PS50995"/>
    </source>
</evidence>
<dbReference type="PANTHER" id="PTHR33164:SF89">
    <property type="entry name" value="MARR FAMILY REGULATORY PROTEIN"/>
    <property type="match status" value="1"/>
</dbReference>
<dbReference type="EMBL" id="BMLT01000002">
    <property type="protein sequence ID" value="GGO77923.1"/>
    <property type="molecule type" value="Genomic_DNA"/>
</dbReference>
<dbReference type="PROSITE" id="PS50995">
    <property type="entry name" value="HTH_MARR_2"/>
    <property type="match status" value="1"/>
</dbReference>
<dbReference type="SUPFAM" id="SSF46785">
    <property type="entry name" value="Winged helix' DNA-binding domain"/>
    <property type="match status" value="1"/>
</dbReference>
<proteinExistence type="predicted"/>
<reference evidence="2 3" key="1">
    <citation type="journal article" date="2014" name="Int. J. Syst. Evol. Microbiol.">
        <title>Complete genome sequence of Corynebacterium casei LMG S-19264T (=DSM 44701T), isolated from a smear-ripened cheese.</title>
        <authorList>
            <consortium name="US DOE Joint Genome Institute (JGI-PGF)"/>
            <person name="Walter F."/>
            <person name="Albersmeier A."/>
            <person name="Kalinowski J."/>
            <person name="Ruckert C."/>
        </authorList>
    </citation>
    <scope>NUCLEOTIDE SEQUENCE [LARGE SCALE GENOMIC DNA]</scope>
    <source>
        <strain evidence="2 3">CGMCC 1.7286</strain>
    </source>
</reference>
<dbReference type="PANTHER" id="PTHR33164">
    <property type="entry name" value="TRANSCRIPTIONAL REGULATOR, MARR FAMILY"/>
    <property type="match status" value="1"/>
</dbReference>
<accession>A0A917Z8B2</accession>
<evidence type="ECO:0000313" key="2">
    <source>
        <dbReference type="EMBL" id="GGO77923.1"/>
    </source>
</evidence>
<evidence type="ECO:0000313" key="3">
    <source>
        <dbReference type="Proteomes" id="UP000599578"/>
    </source>
</evidence>
<sequence>MHSNSNDNAVLCATTFTFSAHATRCIRRLYNVQNTESSFATDPTMSKSQSALILIRQIIRATDLHDKQLSRATGLTLPQLLTLQTLQEGGSMTIGKLARELNLAQATVTSLLDRLEKKHLIERHRDSQDKRKVWACLSESGRQLLLSAPTSLHDLFIDKFEGMEQWEQSMVITALERVAGILNALDIDAAPVLDIGDLARSSAEQDKGA</sequence>
<dbReference type="InterPro" id="IPR036390">
    <property type="entry name" value="WH_DNA-bd_sf"/>
</dbReference>
<dbReference type="AlphaFoldDB" id="A0A917Z8B2"/>
<dbReference type="GO" id="GO:0006950">
    <property type="term" value="P:response to stress"/>
    <property type="evidence" value="ECO:0007669"/>
    <property type="project" value="TreeGrafter"/>
</dbReference>
<name>A0A917Z8B2_9GAMM</name>
<dbReference type="PRINTS" id="PR00598">
    <property type="entry name" value="HTHMARR"/>
</dbReference>
<dbReference type="InterPro" id="IPR011991">
    <property type="entry name" value="ArsR-like_HTH"/>
</dbReference>
<dbReference type="Gene3D" id="1.10.10.10">
    <property type="entry name" value="Winged helix-like DNA-binding domain superfamily/Winged helix DNA-binding domain"/>
    <property type="match status" value="1"/>
</dbReference>
<dbReference type="Proteomes" id="UP000599578">
    <property type="component" value="Unassembled WGS sequence"/>
</dbReference>
<dbReference type="Pfam" id="PF01047">
    <property type="entry name" value="MarR"/>
    <property type="match status" value="1"/>
</dbReference>
<dbReference type="InterPro" id="IPR036388">
    <property type="entry name" value="WH-like_DNA-bd_sf"/>
</dbReference>
<dbReference type="InterPro" id="IPR039422">
    <property type="entry name" value="MarR/SlyA-like"/>
</dbReference>
<protein>
    <recommendedName>
        <fullName evidence="1">HTH marR-type domain-containing protein</fullName>
    </recommendedName>
</protein>
<keyword evidence="3" id="KW-1185">Reference proteome</keyword>
<gene>
    <name evidence="2" type="ORF">GCM10011348_08590</name>
</gene>
<feature type="domain" description="HTH marR-type" evidence="1">
    <location>
        <begin position="48"/>
        <end position="180"/>
    </location>
</feature>
<dbReference type="GO" id="GO:0003700">
    <property type="term" value="F:DNA-binding transcription factor activity"/>
    <property type="evidence" value="ECO:0007669"/>
    <property type="project" value="InterPro"/>
</dbReference>
<comment type="caution">
    <text evidence="2">The sequence shown here is derived from an EMBL/GenBank/DDBJ whole genome shotgun (WGS) entry which is preliminary data.</text>
</comment>
<dbReference type="SMART" id="SM00347">
    <property type="entry name" value="HTH_MARR"/>
    <property type="match status" value="1"/>
</dbReference>
<dbReference type="InterPro" id="IPR000835">
    <property type="entry name" value="HTH_MarR-typ"/>
</dbReference>
<dbReference type="CDD" id="cd00090">
    <property type="entry name" value="HTH_ARSR"/>
    <property type="match status" value="1"/>
</dbReference>